<dbReference type="Pfam" id="PF04545">
    <property type="entry name" value="Sigma70_r4"/>
    <property type="match status" value="1"/>
</dbReference>
<evidence type="ECO:0000259" key="7">
    <source>
        <dbReference type="Pfam" id="PF04545"/>
    </source>
</evidence>
<accession>A0A0K2SPG4</accession>
<evidence type="ECO:0000256" key="5">
    <source>
        <dbReference type="ARBA" id="ARBA00023163"/>
    </source>
</evidence>
<gene>
    <name evidence="8" type="ORF">LIP_3192</name>
</gene>
<dbReference type="SUPFAM" id="SSF88659">
    <property type="entry name" value="Sigma3 and sigma4 domains of RNA polymerase sigma factors"/>
    <property type="match status" value="1"/>
</dbReference>
<dbReference type="CDD" id="cd06171">
    <property type="entry name" value="Sigma70_r4"/>
    <property type="match status" value="1"/>
</dbReference>
<dbReference type="AlphaFoldDB" id="A0A0K2SPG4"/>
<dbReference type="PANTHER" id="PTHR43133:SF8">
    <property type="entry name" value="RNA POLYMERASE SIGMA FACTOR HI_1459-RELATED"/>
    <property type="match status" value="1"/>
</dbReference>
<dbReference type="InterPro" id="IPR036388">
    <property type="entry name" value="WH-like_DNA-bd_sf"/>
</dbReference>
<feature type="domain" description="RNA polymerase sigma-70 region 2" evidence="6">
    <location>
        <begin position="21"/>
        <end position="86"/>
    </location>
</feature>
<dbReference type="GO" id="GO:0006352">
    <property type="term" value="P:DNA-templated transcription initiation"/>
    <property type="evidence" value="ECO:0007669"/>
    <property type="project" value="InterPro"/>
</dbReference>
<keyword evidence="3" id="KW-0731">Sigma factor</keyword>
<evidence type="ECO:0000259" key="6">
    <source>
        <dbReference type="Pfam" id="PF04542"/>
    </source>
</evidence>
<dbReference type="InterPro" id="IPR039425">
    <property type="entry name" value="RNA_pol_sigma-70-like"/>
</dbReference>
<proteinExistence type="inferred from homology"/>
<name>A0A0K2SPG4_LIMPI</name>
<keyword evidence="5" id="KW-0804">Transcription</keyword>
<dbReference type="InterPro" id="IPR013325">
    <property type="entry name" value="RNA_pol_sigma_r2"/>
</dbReference>
<dbReference type="GO" id="GO:0003677">
    <property type="term" value="F:DNA binding"/>
    <property type="evidence" value="ECO:0007669"/>
    <property type="project" value="UniProtKB-KW"/>
</dbReference>
<dbReference type="OrthoDB" id="9784984at2"/>
<keyword evidence="9" id="KW-1185">Reference proteome</keyword>
<dbReference type="InterPro" id="IPR013324">
    <property type="entry name" value="RNA_pol_sigma_r3/r4-like"/>
</dbReference>
<dbReference type="GO" id="GO:0016987">
    <property type="term" value="F:sigma factor activity"/>
    <property type="evidence" value="ECO:0007669"/>
    <property type="project" value="UniProtKB-KW"/>
</dbReference>
<dbReference type="InterPro" id="IPR007630">
    <property type="entry name" value="RNA_pol_sigma70_r4"/>
</dbReference>
<dbReference type="KEGG" id="lpil:LIP_3192"/>
<reference evidence="9" key="2">
    <citation type="journal article" date="2016" name="Int. J. Syst. Evol. Microbiol.">
        <title>Complete genome sequence and cell structure of Limnochorda pilosa, a Gram-negative spore-former within the phylum Firmicutes.</title>
        <authorList>
            <person name="Watanabe M."/>
            <person name="Kojima H."/>
            <person name="Fukui M."/>
        </authorList>
    </citation>
    <scope>NUCLEOTIDE SEQUENCE [LARGE SCALE GENOMIC DNA]</scope>
    <source>
        <strain evidence="9">HC45</strain>
    </source>
</reference>
<keyword evidence="4" id="KW-0238">DNA-binding</keyword>
<protein>
    <submittedName>
        <fullName evidence="8">RNA polymerase sigma-70 factor</fullName>
    </submittedName>
</protein>
<dbReference type="Proteomes" id="UP000065807">
    <property type="component" value="Chromosome"/>
</dbReference>
<dbReference type="InterPro" id="IPR014284">
    <property type="entry name" value="RNA_pol_sigma-70_dom"/>
</dbReference>
<evidence type="ECO:0000256" key="1">
    <source>
        <dbReference type="ARBA" id="ARBA00010641"/>
    </source>
</evidence>
<dbReference type="InterPro" id="IPR007627">
    <property type="entry name" value="RNA_pol_sigma70_r2"/>
</dbReference>
<evidence type="ECO:0000313" key="8">
    <source>
        <dbReference type="EMBL" id="BAS29015.1"/>
    </source>
</evidence>
<dbReference type="SUPFAM" id="SSF88946">
    <property type="entry name" value="Sigma2 domain of RNA polymerase sigma factors"/>
    <property type="match status" value="1"/>
</dbReference>
<comment type="similarity">
    <text evidence="1">Belongs to the sigma-70 factor family. ECF subfamily.</text>
</comment>
<reference evidence="9" key="1">
    <citation type="submission" date="2015-07" db="EMBL/GenBank/DDBJ databases">
        <title>Complete genome sequence and phylogenetic analysis of Limnochorda pilosa.</title>
        <authorList>
            <person name="Watanabe M."/>
            <person name="Kojima H."/>
            <person name="Fukui M."/>
        </authorList>
    </citation>
    <scope>NUCLEOTIDE SEQUENCE [LARGE SCALE GENOMIC DNA]</scope>
    <source>
        <strain evidence="9">HC45</strain>
    </source>
</reference>
<organism evidence="8 9">
    <name type="scientific">Limnochorda pilosa</name>
    <dbReference type="NCBI Taxonomy" id="1555112"/>
    <lineage>
        <taxon>Bacteria</taxon>
        <taxon>Bacillati</taxon>
        <taxon>Bacillota</taxon>
        <taxon>Limnochordia</taxon>
        <taxon>Limnochordales</taxon>
        <taxon>Limnochordaceae</taxon>
        <taxon>Limnochorda</taxon>
    </lineage>
</organism>
<evidence type="ECO:0000256" key="2">
    <source>
        <dbReference type="ARBA" id="ARBA00023015"/>
    </source>
</evidence>
<dbReference type="Pfam" id="PF04542">
    <property type="entry name" value="Sigma70_r2"/>
    <property type="match status" value="1"/>
</dbReference>
<sequence>MSDEDLFLQVQHGELGALEALVRRHHRRVYALAYRLVHDRQAAEDLTQETFFRVIRARHRYRHPEPFRPWLYAIATNLCRDYHKRAYHQREIPRDLDPAEVAETGAGPGEVAEQRAERRHMLQALRRLSPKHREVLALHFYEELTLQEIARICGIPLGTVKSRLSWALRRLREILVIPVPDVPDGEERHRAHP</sequence>
<dbReference type="RefSeq" id="WP_068140216.1">
    <property type="nucleotide sequence ID" value="NZ_AP014924.1"/>
</dbReference>
<feature type="domain" description="RNA polymerase sigma-70 region 4" evidence="7">
    <location>
        <begin position="124"/>
        <end position="173"/>
    </location>
</feature>
<dbReference type="STRING" id="1555112.LIP_3192"/>
<evidence type="ECO:0000256" key="3">
    <source>
        <dbReference type="ARBA" id="ARBA00023082"/>
    </source>
</evidence>
<dbReference type="Gene3D" id="1.10.10.10">
    <property type="entry name" value="Winged helix-like DNA-binding domain superfamily/Winged helix DNA-binding domain"/>
    <property type="match status" value="1"/>
</dbReference>
<evidence type="ECO:0000256" key="4">
    <source>
        <dbReference type="ARBA" id="ARBA00023125"/>
    </source>
</evidence>
<evidence type="ECO:0000313" key="9">
    <source>
        <dbReference type="Proteomes" id="UP000065807"/>
    </source>
</evidence>
<dbReference type="Gene3D" id="1.10.1740.10">
    <property type="match status" value="1"/>
</dbReference>
<dbReference type="PANTHER" id="PTHR43133">
    <property type="entry name" value="RNA POLYMERASE ECF-TYPE SIGMA FACTO"/>
    <property type="match status" value="1"/>
</dbReference>
<dbReference type="NCBIfam" id="TIGR02937">
    <property type="entry name" value="sigma70-ECF"/>
    <property type="match status" value="1"/>
</dbReference>
<dbReference type="EMBL" id="AP014924">
    <property type="protein sequence ID" value="BAS29015.1"/>
    <property type="molecule type" value="Genomic_DNA"/>
</dbReference>
<keyword evidence="2" id="KW-0805">Transcription regulation</keyword>